<evidence type="ECO:0000313" key="1">
    <source>
        <dbReference type="EMBL" id="CNT58466.1"/>
    </source>
</evidence>
<name>A0A655BML0_SALET</name>
<accession>A0A655BML0</accession>
<dbReference type="AlphaFoldDB" id="A0A655BML0"/>
<reference evidence="1 2" key="1">
    <citation type="submission" date="2015-03" db="EMBL/GenBank/DDBJ databases">
        <authorList>
            <consortium name="Pathogen Informatics"/>
        </authorList>
    </citation>
    <scope>NUCLEOTIDE SEQUENCE [LARGE SCALE GENOMIC DNA]</scope>
    <source>
        <strain evidence="1 2">A1104</strain>
    </source>
</reference>
<dbReference type="EMBL" id="CQPA01000001">
    <property type="protein sequence ID" value="CNT58466.1"/>
    <property type="molecule type" value="Genomic_DNA"/>
</dbReference>
<sequence length="150" mass="16884">MSEINQTDNHRAGFVIEVPCFHREPLRPQVDTHGVEPGDPGAERHQRIHRRRAVQQAFPRVTVKVTARKDHHRKRDQANSQPQAAVVAGHHHVIADHPPDHDRYTDRQGDDGLPAKTFHGGDGGFLLALAAFDVIFNRLCAVAGFFHRLH</sequence>
<proteinExistence type="predicted"/>
<protein>
    <submittedName>
        <fullName evidence="1">Uncharacterized protein</fullName>
    </submittedName>
</protein>
<dbReference type="Proteomes" id="UP000041314">
    <property type="component" value="Unassembled WGS sequence"/>
</dbReference>
<gene>
    <name evidence="1" type="ORF">ERS008198_00262</name>
</gene>
<organism evidence="1 2">
    <name type="scientific">Salmonella enterica subsp. enterica serovar Bovismorbificans</name>
    <dbReference type="NCBI Taxonomy" id="58097"/>
    <lineage>
        <taxon>Bacteria</taxon>
        <taxon>Pseudomonadati</taxon>
        <taxon>Pseudomonadota</taxon>
        <taxon>Gammaproteobacteria</taxon>
        <taxon>Enterobacterales</taxon>
        <taxon>Enterobacteriaceae</taxon>
        <taxon>Salmonella</taxon>
    </lineage>
</organism>
<evidence type="ECO:0000313" key="2">
    <source>
        <dbReference type="Proteomes" id="UP000041314"/>
    </source>
</evidence>